<evidence type="ECO:0000256" key="2">
    <source>
        <dbReference type="SAM" id="Phobius"/>
    </source>
</evidence>
<protein>
    <submittedName>
        <fullName evidence="3">Uncharacterized protein</fullName>
    </submittedName>
</protein>
<sequence>MGSQADRESEKAKGFVFAVIVAGLLLNLVSMSLAATDPGVIFVNEGLLAVLCLFVVYQRAAWARWLSAILFGVGGLAYLFIGVAINEGIVGFLGVALMISGGILASPLVEAHFRSGDDELQEHHADNRASVPDDGADDAMNELPSDPDDGANDAMNELPSDPDDGANDSMDELPSNPGSDADERYVPINKGLAALEEAALHRFAYWPTGG</sequence>
<feature type="compositionally biased region" description="Acidic residues" evidence="1">
    <location>
        <begin position="160"/>
        <end position="171"/>
    </location>
</feature>
<organism evidence="3">
    <name type="scientific">marine metagenome</name>
    <dbReference type="NCBI Taxonomy" id="408172"/>
    <lineage>
        <taxon>unclassified sequences</taxon>
        <taxon>metagenomes</taxon>
        <taxon>ecological metagenomes</taxon>
    </lineage>
</organism>
<feature type="non-terminal residue" evidence="3">
    <location>
        <position position="210"/>
    </location>
</feature>
<feature type="region of interest" description="Disordered" evidence="1">
    <location>
        <begin position="126"/>
        <end position="185"/>
    </location>
</feature>
<feature type="transmembrane region" description="Helical" evidence="2">
    <location>
        <begin position="89"/>
        <end position="109"/>
    </location>
</feature>
<keyword evidence="2" id="KW-0812">Transmembrane</keyword>
<dbReference type="EMBL" id="UINC01200707">
    <property type="protein sequence ID" value="SVE19713.1"/>
    <property type="molecule type" value="Genomic_DNA"/>
</dbReference>
<feature type="transmembrane region" description="Helical" evidence="2">
    <location>
        <begin position="39"/>
        <end position="57"/>
    </location>
</feature>
<name>A0A383BIU1_9ZZZZ</name>
<evidence type="ECO:0000313" key="3">
    <source>
        <dbReference type="EMBL" id="SVE19713.1"/>
    </source>
</evidence>
<feature type="compositionally biased region" description="Acidic residues" evidence="1">
    <location>
        <begin position="134"/>
        <end position="151"/>
    </location>
</feature>
<reference evidence="3" key="1">
    <citation type="submission" date="2018-05" db="EMBL/GenBank/DDBJ databases">
        <authorList>
            <person name="Lanie J.A."/>
            <person name="Ng W.-L."/>
            <person name="Kazmierczak K.M."/>
            <person name="Andrzejewski T.M."/>
            <person name="Davidsen T.M."/>
            <person name="Wayne K.J."/>
            <person name="Tettelin H."/>
            <person name="Glass J.I."/>
            <person name="Rusch D."/>
            <person name="Podicherti R."/>
            <person name="Tsui H.-C.T."/>
            <person name="Winkler M.E."/>
        </authorList>
    </citation>
    <scope>NUCLEOTIDE SEQUENCE</scope>
</reference>
<gene>
    <name evidence="3" type="ORF">METZ01_LOCUS472567</name>
</gene>
<proteinExistence type="predicted"/>
<evidence type="ECO:0000256" key="1">
    <source>
        <dbReference type="SAM" id="MobiDB-lite"/>
    </source>
</evidence>
<keyword evidence="2" id="KW-0472">Membrane</keyword>
<accession>A0A383BIU1</accession>
<keyword evidence="2" id="KW-1133">Transmembrane helix</keyword>
<dbReference type="AlphaFoldDB" id="A0A383BIU1"/>
<feature type="transmembrane region" description="Helical" evidence="2">
    <location>
        <begin position="12"/>
        <end position="33"/>
    </location>
</feature>
<feature type="transmembrane region" description="Helical" evidence="2">
    <location>
        <begin position="64"/>
        <end position="83"/>
    </location>
</feature>